<evidence type="ECO:0000313" key="3">
    <source>
        <dbReference type="Proteomes" id="UP000234474"/>
    </source>
</evidence>
<dbReference type="Pfam" id="PF19117">
    <property type="entry name" value="Mim2"/>
    <property type="match status" value="1"/>
</dbReference>
<feature type="region of interest" description="Disordered" evidence="1">
    <location>
        <begin position="28"/>
        <end position="49"/>
    </location>
</feature>
<dbReference type="GO" id="GO:0070096">
    <property type="term" value="P:mitochondrial outer membrane translocase complex assembly"/>
    <property type="evidence" value="ECO:0007669"/>
    <property type="project" value="InterPro"/>
</dbReference>
<sequence length="195" mass="22253">MSYSSPSASNPSLATSAYMVSSVDRYTSGSDDEIASLPSESTTASDLDTLSDDYSDAEEEWRESIEQLELLLTMVIVPFIGKYLGRRCAYWGWTRFMEWKYPVEVVMTNKAAFRGAGVVEALSPLQRHTTKFHFIPNQTICLFDELARFREWTILRGRMSVANCRTNSQMAEYPYDCFHQVWNDANTSMKSKRSA</sequence>
<dbReference type="GeneID" id="36538620"/>
<dbReference type="AlphaFoldDB" id="A0A2I1C2S4"/>
<dbReference type="Proteomes" id="UP000234474">
    <property type="component" value="Unassembled WGS sequence"/>
</dbReference>
<dbReference type="OrthoDB" id="5555533at2759"/>
<dbReference type="VEuPathDB" id="FungiDB:P174DRAFT_505895"/>
<keyword evidence="3" id="KW-1185">Reference proteome</keyword>
<proteinExistence type="predicted"/>
<comment type="caution">
    <text evidence="2">The sequence shown here is derived from an EMBL/GenBank/DDBJ whole genome shotgun (WGS) entry which is preliminary data.</text>
</comment>
<evidence type="ECO:0000256" key="1">
    <source>
        <dbReference type="SAM" id="MobiDB-lite"/>
    </source>
</evidence>
<dbReference type="GO" id="GO:0005741">
    <property type="term" value="C:mitochondrial outer membrane"/>
    <property type="evidence" value="ECO:0007669"/>
    <property type="project" value="TreeGrafter"/>
</dbReference>
<protein>
    <submittedName>
        <fullName evidence="2">Uncharacterized protein</fullName>
    </submittedName>
</protein>
<evidence type="ECO:0000313" key="2">
    <source>
        <dbReference type="EMBL" id="PKX91895.1"/>
    </source>
</evidence>
<accession>A0A2I1C2S4</accession>
<dbReference type="InterPro" id="IPR037652">
    <property type="entry name" value="Mim2"/>
</dbReference>
<dbReference type="STRING" id="1392255.A0A2I1C2S4"/>
<dbReference type="RefSeq" id="XP_024680490.1">
    <property type="nucleotide sequence ID" value="XM_024831283.1"/>
</dbReference>
<dbReference type="EMBL" id="MSZS01000006">
    <property type="protein sequence ID" value="PKX91895.1"/>
    <property type="molecule type" value="Genomic_DNA"/>
</dbReference>
<feature type="compositionally biased region" description="Low complexity" evidence="1">
    <location>
        <begin position="39"/>
        <end position="48"/>
    </location>
</feature>
<gene>
    <name evidence="2" type="ORF">P174DRAFT_505895</name>
</gene>
<name>A0A2I1C2S4_ASPN1</name>
<organism evidence="2 3">
    <name type="scientific">Aspergillus novofumigatus (strain IBT 16806)</name>
    <dbReference type="NCBI Taxonomy" id="1392255"/>
    <lineage>
        <taxon>Eukaryota</taxon>
        <taxon>Fungi</taxon>
        <taxon>Dikarya</taxon>
        <taxon>Ascomycota</taxon>
        <taxon>Pezizomycotina</taxon>
        <taxon>Eurotiomycetes</taxon>
        <taxon>Eurotiomycetidae</taxon>
        <taxon>Eurotiales</taxon>
        <taxon>Aspergillaceae</taxon>
        <taxon>Aspergillus</taxon>
        <taxon>Aspergillus subgen. Fumigati</taxon>
    </lineage>
</organism>
<dbReference type="PANTHER" id="PTHR28230">
    <property type="entry name" value="CHROMOSOME 1, WHOLE GENOME SHOTGUN SEQUENCE"/>
    <property type="match status" value="1"/>
</dbReference>
<dbReference type="PANTHER" id="PTHR28230:SF1">
    <property type="entry name" value="MITOCHONDRIAL IMPORT PROTEIN 2"/>
    <property type="match status" value="1"/>
</dbReference>
<dbReference type="GO" id="GO:0045040">
    <property type="term" value="P:protein insertion into mitochondrial outer membrane"/>
    <property type="evidence" value="ECO:0007669"/>
    <property type="project" value="InterPro"/>
</dbReference>
<reference evidence="3" key="1">
    <citation type="journal article" date="2018" name="Proc. Natl. Acad. Sci. U.S.A.">
        <title>Linking secondary metabolites to gene clusters through genome sequencing of six diverse Aspergillus species.</title>
        <authorList>
            <person name="Kaerboelling I."/>
            <person name="Vesth T.C."/>
            <person name="Frisvad J.C."/>
            <person name="Nybo J.L."/>
            <person name="Theobald S."/>
            <person name="Kuo A."/>
            <person name="Bowyer P."/>
            <person name="Matsuda Y."/>
            <person name="Mondo S."/>
            <person name="Lyhne E.K."/>
            <person name="Kogle M.E."/>
            <person name="Clum A."/>
            <person name="Lipzen A."/>
            <person name="Salamov A."/>
            <person name="Ngan C.Y."/>
            <person name="Daum C."/>
            <person name="Chiniquy J."/>
            <person name="Barry K."/>
            <person name="LaButti K."/>
            <person name="Haridas S."/>
            <person name="Simmons B.A."/>
            <person name="Magnuson J.K."/>
            <person name="Mortensen U.H."/>
            <person name="Larsen T.O."/>
            <person name="Grigoriev I.V."/>
            <person name="Baker S.E."/>
            <person name="Andersen M.R."/>
        </authorList>
    </citation>
    <scope>NUCLEOTIDE SEQUENCE [LARGE SCALE GENOMIC DNA]</scope>
    <source>
        <strain evidence="3">IBT 16806</strain>
    </source>
</reference>